<dbReference type="InterPro" id="IPR013030">
    <property type="entry name" value="DNA_topo_DNA_db_N_dom2"/>
</dbReference>
<evidence type="ECO:0000313" key="12">
    <source>
        <dbReference type="EMBL" id="PWN18102.1"/>
    </source>
</evidence>
<dbReference type="InterPro" id="IPR011010">
    <property type="entry name" value="DNA_brk_join_enz"/>
</dbReference>
<feature type="region of interest" description="Disordered" evidence="10">
    <location>
        <begin position="775"/>
        <end position="814"/>
    </location>
</feature>
<dbReference type="GeneID" id="37012770"/>
<dbReference type="InterPro" id="IPR025834">
    <property type="entry name" value="TopoI_C_dom"/>
</dbReference>
<reference evidence="12 13" key="1">
    <citation type="journal article" date="2018" name="Mol. Biol. Evol.">
        <title>Broad Genomic Sampling Reveals a Smut Pathogenic Ancestry of the Fungal Clade Ustilaginomycotina.</title>
        <authorList>
            <person name="Kijpornyongpan T."/>
            <person name="Mondo S.J."/>
            <person name="Barry K."/>
            <person name="Sandor L."/>
            <person name="Lee J."/>
            <person name="Lipzen A."/>
            <person name="Pangilinan J."/>
            <person name="LaButti K."/>
            <person name="Hainaut M."/>
            <person name="Henrissat B."/>
            <person name="Grigoriev I.V."/>
            <person name="Spatafora J.W."/>
            <person name="Aime M.C."/>
        </authorList>
    </citation>
    <scope>NUCLEOTIDE SEQUENCE [LARGE SCALE GENOMIC DNA]</scope>
    <source>
        <strain evidence="12 13">MCA 4718</strain>
    </source>
</reference>
<dbReference type="SUPFAM" id="SSF56741">
    <property type="entry name" value="Eukaryotic DNA topoisomerase I, N-terminal DNA-binding fragment"/>
    <property type="match status" value="1"/>
</dbReference>
<feature type="domain" description="DNA topoisomerase I eukaryotic-type" evidence="11">
    <location>
        <begin position="369"/>
        <end position="899"/>
    </location>
</feature>
<evidence type="ECO:0000256" key="3">
    <source>
        <dbReference type="ARBA" id="ARBA00012891"/>
    </source>
</evidence>
<dbReference type="PROSITE" id="PS52038">
    <property type="entry name" value="TOPO_IB_2"/>
    <property type="match status" value="1"/>
</dbReference>
<dbReference type="AlphaFoldDB" id="A0A316TXS7"/>
<feature type="compositionally biased region" description="Acidic residues" evidence="10">
    <location>
        <begin position="176"/>
        <end position="200"/>
    </location>
</feature>
<feature type="compositionally biased region" description="Polar residues" evidence="10">
    <location>
        <begin position="1"/>
        <end position="21"/>
    </location>
</feature>
<dbReference type="GO" id="GO:0003677">
    <property type="term" value="F:DNA binding"/>
    <property type="evidence" value="ECO:0007669"/>
    <property type="project" value="UniProtKB-UniRule"/>
</dbReference>
<feature type="region of interest" description="Disordered" evidence="10">
    <location>
        <begin position="905"/>
        <end position="948"/>
    </location>
</feature>
<comment type="catalytic activity">
    <reaction evidence="1 9">
        <text>ATP-independent breakage of single-stranded DNA, followed by passage and rejoining.</text>
        <dbReference type="EC" id="5.6.2.1"/>
    </reaction>
</comment>
<dbReference type="InterPro" id="IPR014727">
    <property type="entry name" value="TopoI_cat_a/b-sub_euk"/>
</dbReference>
<dbReference type="GO" id="GO:0003917">
    <property type="term" value="F:DNA topoisomerase type I (single strand cut, ATP-independent) activity"/>
    <property type="evidence" value="ECO:0007669"/>
    <property type="project" value="UniProtKB-UniRule"/>
</dbReference>
<dbReference type="GO" id="GO:0006260">
    <property type="term" value="P:DNA replication"/>
    <property type="evidence" value="ECO:0007669"/>
    <property type="project" value="TreeGrafter"/>
</dbReference>
<dbReference type="GO" id="GO:0006265">
    <property type="term" value="P:DNA topological change"/>
    <property type="evidence" value="ECO:0007669"/>
    <property type="project" value="UniProtKB-UniRule"/>
</dbReference>
<comment type="similarity">
    <text evidence="2 9">Belongs to the type IB topoisomerase family.</text>
</comment>
<feature type="compositionally biased region" description="Basic and acidic residues" evidence="10">
    <location>
        <begin position="916"/>
        <end position="927"/>
    </location>
</feature>
<dbReference type="RefSeq" id="XP_025345262.1">
    <property type="nucleotide sequence ID" value="XM_025491036.1"/>
</dbReference>
<evidence type="ECO:0000259" key="11">
    <source>
        <dbReference type="SMART" id="SM00435"/>
    </source>
</evidence>
<accession>A0A316TXS7</accession>
<evidence type="ECO:0000256" key="8">
    <source>
        <dbReference type="ARBA" id="ARBA00033297"/>
    </source>
</evidence>
<feature type="region of interest" description="Disordered" evidence="10">
    <location>
        <begin position="995"/>
        <end position="1074"/>
    </location>
</feature>
<dbReference type="GO" id="GO:0005730">
    <property type="term" value="C:nucleolus"/>
    <property type="evidence" value="ECO:0007669"/>
    <property type="project" value="TreeGrafter"/>
</dbReference>
<dbReference type="PRINTS" id="PR00416">
    <property type="entry name" value="EUTPISMRASEI"/>
</dbReference>
<dbReference type="EMBL" id="KZ819338">
    <property type="protein sequence ID" value="PWN18102.1"/>
    <property type="molecule type" value="Genomic_DNA"/>
</dbReference>
<dbReference type="InterPro" id="IPR036202">
    <property type="entry name" value="TopoI_DNA-bd_euk_N_sf"/>
</dbReference>
<dbReference type="Gene3D" id="1.10.10.41">
    <property type="entry name" value="Yeast DNA topoisomerase - domain 1"/>
    <property type="match status" value="1"/>
</dbReference>
<feature type="compositionally biased region" description="Acidic residues" evidence="10">
    <location>
        <begin position="121"/>
        <end position="130"/>
    </location>
</feature>
<evidence type="ECO:0000256" key="7">
    <source>
        <dbReference type="ARBA" id="ARBA00023235"/>
    </source>
</evidence>
<sequence length="1074" mass="119698">MSSTSAASPPLSKSGNANGNGQHRPAHNGTRKKIDVSSDEDDVPLAKKPKRDTALNGSSSHASSSKPTSSNGKARPAVKREASSSSADDSDSDVPLKKAKAASTAASRPRASSSKIKADPSDDSDSDDDAPLGASKKRSAVTKAAPAQKKRLSNGVRKSSASPAKAKAAKSRSASSDEEEDDDGEEEDEDAEEDDDDGEGNEGAKKSNVKHTGDGGQMWSTLYHTTPRFPPAYEPLPADVKLKYNGKAVQLPPEAEEAALFYAVKLQTIYVQDPVFNSNFFKDFKKVLQDHPPLDGTKITDFDKLDFEQMHDYQKGIKEDEKERKKKLAPSARKKEMENKKAVEEEMKSCLVDGKKQRVGNVLVEPPALFMGRGKHPKRGMIKPRVQPEEITINHTLNDPAHPPPAPPAGHKWKSVVEYKDVTWLAHWVDFNGNYKYVYLDSTSSFKSNSDRDKFEKARKLDKCIKKLRKTIDDMLISKSRQERQLGTVVWLIDNYSLRAGNEKGEDEAATYGVCSLLVEHVKELVDAEKKVQLEFLGKDSMLFKETLEVPERIFKNIKMFATSTKDAKGALTTKSATDAIFDRVDTADVNKFLRDPSKGGMAGLSAKVFRTYNASTTFQGLLNKTADNLEERSIEATAQTLKDEYMQANRLVAILCNHQKTINPQVAERATQRASEKMIALKYDIHKERQKILTVHKTAKEVKKEYPQKDYKEFDWTKFLEEDLGLTEDDIKEHEERLVNNKITRLESAFERQEAERLYQMDLAKAGLIKKEEPADDVKLKGKGGKKQRQRSETPEEEEDGKPKVAKIKTEEDVASEKKALQDMLKTLEKERKTGKAADPDSIKVDSCARKIKSKFDQIRKFEADLDSKNKTSDVSLGTSKLNYIDPRITVAWLKKWDAYLVAQDGPAPKKGKGKVKDEDEDDKKGVKGKKPAVKEEKAGEPDKLDLQLQKLPIGGYFPMTMQKKFKWADYSDSQQPGLPSTWEFVPEATAKIRDNMSSARRQELQDEVAETRKDDATKAGKKGTAKPNTSKKSVEKVIETGKKEKPAPKKQAPAVVDDSSDSDSDVPLVRKK</sequence>
<evidence type="ECO:0000313" key="13">
    <source>
        <dbReference type="Proteomes" id="UP000245942"/>
    </source>
</evidence>
<organism evidence="12 13">
    <name type="scientific">Pseudomicrostroma glucosiphilum</name>
    <dbReference type="NCBI Taxonomy" id="1684307"/>
    <lineage>
        <taxon>Eukaryota</taxon>
        <taxon>Fungi</taxon>
        <taxon>Dikarya</taxon>
        <taxon>Basidiomycota</taxon>
        <taxon>Ustilaginomycotina</taxon>
        <taxon>Exobasidiomycetes</taxon>
        <taxon>Microstromatales</taxon>
        <taxon>Microstromatales incertae sedis</taxon>
        <taxon>Pseudomicrostroma</taxon>
    </lineage>
</organism>
<dbReference type="STRING" id="1684307.A0A316TXS7"/>
<name>A0A316TXS7_9BASI</name>
<dbReference type="Pfam" id="PF02919">
    <property type="entry name" value="Topoisom_I_N"/>
    <property type="match status" value="1"/>
</dbReference>
<evidence type="ECO:0000256" key="2">
    <source>
        <dbReference type="ARBA" id="ARBA00006645"/>
    </source>
</evidence>
<feature type="compositionally biased region" description="Basic and acidic residues" evidence="10">
    <location>
        <begin position="934"/>
        <end position="947"/>
    </location>
</feature>
<dbReference type="Pfam" id="PF14370">
    <property type="entry name" value="Topo_C_assoc"/>
    <property type="match status" value="1"/>
</dbReference>
<feature type="region of interest" description="Disordered" evidence="10">
    <location>
        <begin position="1"/>
        <end position="219"/>
    </location>
</feature>
<dbReference type="SMART" id="SM00435">
    <property type="entry name" value="TOPEUc"/>
    <property type="match status" value="1"/>
</dbReference>
<protein>
    <recommendedName>
        <fullName evidence="4">DNA topoisomerase 1</fullName>
        <ecNumber evidence="3">5.6.2.1</ecNumber>
    </recommendedName>
    <alternativeName>
        <fullName evidence="8">DNA topoisomerase I</fullName>
    </alternativeName>
</protein>
<feature type="region of interest" description="Disordered" evidence="10">
    <location>
        <begin position="316"/>
        <end position="341"/>
    </location>
</feature>
<evidence type="ECO:0000256" key="10">
    <source>
        <dbReference type="SAM" id="MobiDB-lite"/>
    </source>
</evidence>
<dbReference type="GO" id="GO:0007059">
    <property type="term" value="P:chromosome segregation"/>
    <property type="evidence" value="ECO:0007669"/>
    <property type="project" value="TreeGrafter"/>
</dbReference>
<dbReference type="PANTHER" id="PTHR10290:SF3">
    <property type="entry name" value="DNA TOPOISOMERASE 1"/>
    <property type="match status" value="1"/>
</dbReference>
<dbReference type="Gene3D" id="1.10.132.10">
    <property type="match status" value="1"/>
</dbReference>
<keyword evidence="5 9" id="KW-0799">Topoisomerase</keyword>
<feature type="compositionally biased region" description="Basic and acidic residues" evidence="10">
    <location>
        <begin position="1034"/>
        <end position="1049"/>
    </location>
</feature>
<dbReference type="InterPro" id="IPR013499">
    <property type="entry name" value="TopoI_euk"/>
</dbReference>
<evidence type="ECO:0000256" key="4">
    <source>
        <dbReference type="ARBA" id="ARBA00019632"/>
    </source>
</evidence>
<keyword evidence="6 9" id="KW-0238">DNA-binding</keyword>
<feature type="active site" description="O-(3'-phospho-DNA)-tyrosine intermediate" evidence="9">
    <location>
        <position position="885"/>
    </location>
</feature>
<dbReference type="InterPro" id="IPR013500">
    <property type="entry name" value="TopoI_cat_euk"/>
</dbReference>
<proteinExistence type="inferred from homology"/>
<dbReference type="SUPFAM" id="SSF56349">
    <property type="entry name" value="DNA breaking-rejoining enzymes"/>
    <property type="match status" value="1"/>
</dbReference>
<evidence type="ECO:0000256" key="6">
    <source>
        <dbReference type="ARBA" id="ARBA00023125"/>
    </source>
</evidence>
<dbReference type="PANTHER" id="PTHR10290">
    <property type="entry name" value="DNA TOPOISOMERASE I"/>
    <property type="match status" value="1"/>
</dbReference>
<dbReference type="GO" id="GO:0005694">
    <property type="term" value="C:chromosome"/>
    <property type="evidence" value="ECO:0007669"/>
    <property type="project" value="InterPro"/>
</dbReference>
<evidence type="ECO:0000256" key="9">
    <source>
        <dbReference type="PROSITE-ProRule" id="PRU01382"/>
    </source>
</evidence>
<dbReference type="InterPro" id="IPR008336">
    <property type="entry name" value="TopoI_DNA-bd_euk"/>
</dbReference>
<feature type="compositionally biased region" description="Low complexity" evidence="10">
    <location>
        <begin position="101"/>
        <end position="115"/>
    </location>
</feature>
<dbReference type="InterPro" id="IPR001631">
    <property type="entry name" value="TopoI"/>
</dbReference>
<feature type="compositionally biased region" description="Low complexity" evidence="10">
    <location>
        <begin position="158"/>
        <end position="174"/>
    </location>
</feature>
<dbReference type="Pfam" id="PF01028">
    <property type="entry name" value="Topoisom_I"/>
    <property type="match status" value="1"/>
</dbReference>
<evidence type="ECO:0000256" key="5">
    <source>
        <dbReference type="ARBA" id="ARBA00023029"/>
    </source>
</evidence>
<gene>
    <name evidence="12" type="ORF">BCV69DRAFT_274367</name>
</gene>
<evidence type="ECO:0000256" key="1">
    <source>
        <dbReference type="ARBA" id="ARBA00000213"/>
    </source>
</evidence>
<dbReference type="InterPro" id="IPR051062">
    <property type="entry name" value="Topoisomerase_IB"/>
</dbReference>
<dbReference type="Gene3D" id="3.90.15.10">
    <property type="entry name" value="Topoisomerase I, Chain A, domain 3"/>
    <property type="match status" value="1"/>
</dbReference>
<keyword evidence="7 9" id="KW-0413">Isomerase</keyword>
<feature type="compositionally biased region" description="Low complexity" evidence="10">
    <location>
        <begin position="58"/>
        <end position="70"/>
    </location>
</feature>
<dbReference type="OrthoDB" id="47179at2759"/>
<keyword evidence="13" id="KW-1185">Reference proteome</keyword>
<dbReference type="InterPro" id="IPR014711">
    <property type="entry name" value="TopoI_cat_a-hlx-sub_euk"/>
</dbReference>
<dbReference type="InterPro" id="IPR013034">
    <property type="entry name" value="DNA_topo_DNA_db_N_dom1"/>
</dbReference>
<feature type="compositionally biased region" description="Basic and acidic residues" evidence="10">
    <location>
        <begin position="995"/>
        <end position="1020"/>
    </location>
</feature>
<dbReference type="Proteomes" id="UP000245942">
    <property type="component" value="Unassembled WGS sequence"/>
</dbReference>
<dbReference type="EC" id="5.6.2.1" evidence="3"/>
<dbReference type="Gene3D" id="2.170.11.10">
    <property type="entry name" value="DNA Topoisomerase I, domain 2"/>
    <property type="match status" value="1"/>
</dbReference>